<reference evidence="1 2" key="1">
    <citation type="submission" date="2019-08" db="EMBL/GenBank/DDBJ databases">
        <title>Deep-cultivation of Planctomycetes and their phenomic and genomic characterization uncovers novel biology.</title>
        <authorList>
            <person name="Wiegand S."/>
            <person name="Jogler M."/>
            <person name="Boedeker C."/>
            <person name="Pinto D."/>
            <person name="Vollmers J."/>
            <person name="Rivas-Marin E."/>
            <person name="Kohn T."/>
            <person name="Peeters S.H."/>
            <person name="Heuer A."/>
            <person name="Rast P."/>
            <person name="Oberbeckmann S."/>
            <person name="Bunk B."/>
            <person name="Jeske O."/>
            <person name="Meyerdierks A."/>
            <person name="Storesund J.E."/>
            <person name="Kallscheuer N."/>
            <person name="Luecker S."/>
            <person name="Lage O.M."/>
            <person name="Pohl T."/>
            <person name="Merkel B.J."/>
            <person name="Hornburger P."/>
            <person name="Mueller R.-W."/>
            <person name="Bruemmer F."/>
            <person name="Labrenz M."/>
            <person name="Spormann A.M."/>
            <person name="Op den Camp H."/>
            <person name="Overmann J."/>
            <person name="Amann R."/>
            <person name="Jetten M.S.M."/>
            <person name="Mascher T."/>
            <person name="Medema M.H."/>
            <person name="Devos D.P."/>
            <person name="Kaster A.-K."/>
            <person name="Ovreas L."/>
            <person name="Rohde M."/>
            <person name="Galperin M.Y."/>
            <person name="Jogler C."/>
        </authorList>
    </citation>
    <scope>NUCLEOTIDE SEQUENCE [LARGE SCALE GENOMIC DNA]</scope>
    <source>
        <strain evidence="1 2">OJF2</strain>
    </source>
</reference>
<proteinExistence type="predicted"/>
<dbReference type="AlphaFoldDB" id="A0A5B9W0A6"/>
<dbReference type="EMBL" id="CP042997">
    <property type="protein sequence ID" value="QEH33953.1"/>
    <property type="molecule type" value="Genomic_DNA"/>
</dbReference>
<sequence>MARPKSSRNDVQVKIDANVAQTAKIVAAYRDTTVAELVSEILRPILEQMEQEEIARRAAGTAAQGE</sequence>
<dbReference type="KEGG" id="agv:OJF2_24860"/>
<name>A0A5B9W0A6_9BACT</name>
<protein>
    <submittedName>
        <fullName evidence="1">Uncharacterized protein</fullName>
    </submittedName>
</protein>
<gene>
    <name evidence="1" type="ORF">OJF2_24860</name>
</gene>
<organism evidence="1 2">
    <name type="scientific">Aquisphaera giovannonii</name>
    <dbReference type="NCBI Taxonomy" id="406548"/>
    <lineage>
        <taxon>Bacteria</taxon>
        <taxon>Pseudomonadati</taxon>
        <taxon>Planctomycetota</taxon>
        <taxon>Planctomycetia</taxon>
        <taxon>Isosphaerales</taxon>
        <taxon>Isosphaeraceae</taxon>
        <taxon>Aquisphaera</taxon>
    </lineage>
</organism>
<evidence type="ECO:0000313" key="2">
    <source>
        <dbReference type="Proteomes" id="UP000324233"/>
    </source>
</evidence>
<dbReference type="RefSeq" id="WP_148593944.1">
    <property type="nucleotide sequence ID" value="NZ_CP042997.1"/>
</dbReference>
<accession>A0A5B9W0A6</accession>
<keyword evidence="2" id="KW-1185">Reference proteome</keyword>
<evidence type="ECO:0000313" key="1">
    <source>
        <dbReference type="EMBL" id="QEH33953.1"/>
    </source>
</evidence>
<dbReference type="Proteomes" id="UP000324233">
    <property type="component" value="Chromosome"/>
</dbReference>